<keyword evidence="9" id="KW-1185">Reference proteome</keyword>
<keyword evidence="2 4" id="KW-0807">Transducer</keyword>
<dbReference type="Pfam" id="PF00015">
    <property type="entry name" value="MCPsignal"/>
    <property type="match status" value="1"/>
</dbReference>
<comment type="subcellular location">
    <subcellularLocation>
        <location evidence="1">Membrane</location>
    </subcellularLocation>
</comment>
<dbReference type="GO" id="GO:0006935">
    <property type="term" value="P:chemotaxis"/>
    <property type="evidence" value="ECO:0007669"/>
    <property type="project" value="InterPro"/>
</dbReference>
<keyword evidence="6" id="KW-1133">Transmembrane helix</keyword>
<dbReference type="EMBL" id="LT670847">
    <property type="protein sequence ID" value="SHL94763.1"/>
    <property type="molecule type" value="Genomic_DNA"/>
</dbReference>
<dbReference type="RefSeq" id="WP_079550888.1">
    <property type="nucleotide sequence ID" value="NZ_LT670847.1"/>
</dbReference>
<dbReference type="OrthoDB" id="2489132at2"/>
<evidence type="ECO:0000256" key="6">
    <source>
        <dbReference type="SAM" id="Phobius"/>
    </source>
</evidence>
<name>A0A1M7ET12_9GAMM</name>
<evidence type="ECO:0000313" key="8">
    <source>
        <dbReference type="EMBL" id="SHL94763.1"/>
    </source>
</evidence>
<dbReference type="PROSITE" id="PS50111">
    <property type="entry name" value="CHEMOTAXIS_TRANSDUC_2"/>
    <property type="match status" value="1"/>
</dbReference>
<evidence type="ECO:0000256" key="3">
    <source>
        <dbReference type="ARBA" id="ARBA00029447"/>
    </source>
</evidence>
<dbReference type="PANTHER" id="PTHR32089">
    <property type="entry name" value="METHYL-ACCEPTING CHEMOTAXIS PROTEIN MCPB"/>
    <property type="match status" value="1"/>
</dbReference>
<accession>A0A1M7ET12</accession>
<keyword evidence="6" id="KW-0812">Transmembrane</keyword>
<dbReference type="Gene3D" id="1.10.287.950">
    <property type="entry name" value="Methyl-accepting chemotaxis protein"/>
    <property type="match status" value="1"/>
</dbReference>
<organism evidence="8 9">
    <name type="scientific">Vreelandella subglaciescola</name>
    <dbReference type="NCBI Taxonomy" id="29571"/>
    <lineage>
        <taxon>Bacteria</taxon>
        <taxon>Pseudomonadati</taxon>
        <taxon>Pseudomonadota</taxon>
        <taxon>Gammaproteobacteria</taxon>
        <taxon>Oceanospirillales</taxon>
        <taxon>Halomonadaceae</taxon>
        <taxon>Vreelandella</taxon>
    </lineage>
</organism>
<feature type="transmembrane region" description="Helical" evidence="6">
    <location>
        <begin position="28"/>
        <end position="51"/>
    </location>
</feature>
<protein>
    <submittedName>
        <fullName evidence="8">Methyl-accepting chemotaxis protein</fullName>
    </submittedName>
</protein>
<evidence type="ECO:0000256" key="4">
    <source>
        <dbReference type="PROSITE-ProRule" id="PRU00284"/>
    </source>
</evidence>
<dbReference type="SUPFAM" id="SSF58104">
    <property type="entry name" value="Methyl-accepting chemotaxis protein (MCP) signaling domain"/>
    <property type="match status" value="1"/>
</dbReference>
<evidence type="ECO:0000313" key="9">
    <source>
        <dbReference type="Proteomes" id="UP000190911"/>
    </source>
</evidence>
<reference evidence="8 9" key="1">
    <citation type="submission" date="2016-11" db="EMBL/GenBank/DDBJ databases">
        <authorList>
            <person name="Jaros S."/>
            <person name="Januszkiewicz K."/>
            <person name="Wedrychowicz H."/>
        </authorList>
    </citation>
    <scope>NUCLEOTIDE SEQUENCE [LARGE SCALE GENOMIC DNA]</scope>
    <source>
        <strain evidence="8 9">ACAM 12</strain>
    </source>
</reference>
<dbReference type="InterPro" id="IPR004089">
    <property type="entry name" value="MCPsignal_dom"/>
</dbReference>
<feature type="domain" description="Methyl-accepting transducer" evidence="7">
    <location>
        <begin position="83"/>
        <end position="319"/>
    </location>
</feature>
<evidence type="ECO:0000256" key="5">
    <source>
        <dbReference type="SAM" id="MobiDB-lite"/>
    </source>
</evidence>
<dbReference type="PANTHER" id="PTHR32089:SF120">
    <property type="entry name" value="METHYL-ACCEPTING CHEMOTAXIS PROTEIN TLPQ"/>
    <property type="match status" value="1"/>
</dbReference>
<evidence type="ECO:0000256" key="2">
    <source>
        <dbReference type="ARBA" id="ARBA00023224"/>
    </source>
</evidence>
<feature type="region of interest" description="Disordered" evidence="5">
    <location>
        <begin position="527"/>
        <end position="552"/>
    </location>
</feature>
<keyword evidence="6" id="KW-0472">Membrane</keyword>
<dbReference type="GO" id="GO:0007165">
    <property type="term" value="P:signal transduction"/>
    <property type="evidence" value="ECO:0007669"/>
    <property type="project" value="UniProtKB-KW"/>
</dbReference>
<dbReference type="PRINTS" id="PR00260">
    <property type="entry name" value="CHEMTRNSDUCR"/>
</dbReference>
<proteinExistence type="inferred from homology"/>
<dbReference type="AlphaFoldDB" id="A0A1M7ET12"/>
<dbReference type="SMART" id="SM00283">
    <property type="entry name" value="MA"/>
    <property type="match status" value="1"/>
</dbReference>
<dbReference type="GO" id="GO:0004888">
    <property type="term" value="F:transmembrane signaling receptor activity"/>
    <property type="evidence" value="ECO:0007669"/>
    <property type="project" value="InterPro"/>
</dbReference>
<comment type="similarity">
    <text evidence="3">Belongs to the methyl-accepting chemotaxis (MCP) protein family.</text>
</comment>
<evidence type="ECO:0000256" key="1">
    <source>
        <dbReference type="ARBA" id="ARBA00004370"/>
    </source>
</evidence>
<dbReference type="InterPro" id="IPR004090">
    <property type="entry name" value="Chemotax_Me-accpt_rcpt"/>
</dbReference>
<gene>
    <name evidence="8" type="ORF">SAMN05878437_0411</name>
</gene>
<sequence>MRFISILAASGLLAVSVGLVGVGGLWVYPGLFCAALGGAALVFSGVLGVYYGDRDALDKASSWLWPMRDYRSLRGMAYRLMGRASSTAIASAEVSHYADLMDHRLDNQEAMAREASASMAAINTAITQVTSSAAQVASLAEHARSESHENRAELDAIIQEMTDVSDRSGQALEMLGTLNDKIERVRSVTSMIEDIAEQTHLLSLNASIEAARAGEHGRGFAVVAGEVRSLALKTSTATQSVDELVKDISHSGQSVVDTMSHLMGRVSERAAGIQLVGTRLGKMTDDVENVHHEIKSVAEAMESTQRHSQTVAVSLRQLEDDVDEGNRNMHDLAEQARALMEAAEGVDAELAQQRLNGRHQAVFAEARQTANRIGTLLEKALSRGELKEAGLFTARYEQLSHTRPPLYKTAFDDFTDRYLPALQEPMLEALGLSYAIACDRRGYVPTHNKAVSRTPTGDYEHDLAFCRSKRIFDDPTGSRCGAHEKPLLLQTYKRDTGEIMHDLSVPIYVNGKHWGGFRIGYQPEKAPVATTPEPQRRSGTAALPDGGQLARV</sequence>
<evidence type="ECO:0000259" key="7">
    <source>
        <dbReference type="PROSITE" id="PS50111"/>
    </source>
</evidence>
<dbReference type="GO" id="GO:0016020">
    <property type="term" value="C:membrane"/>
    <property type="evidence" value="ECO:0007669"/>
    <property type="project" value="UniProtKB-SubCell"/>
</dbReference>
<dbReference type="STRING" id="29571.SAMN05878437_0411"/>
<dbReference type="InParanoid" id="A0A1M7ET12"/>
<dbReference type="Proteomes" id="UP000190911">
    <property type="component" value="Chromosome I"/>
</dbReference>